<evidence type="ECO:0000313" key="7">
    <source>
        <dbReference type="EMBL" id="MBO8429186.1"/>
    </source>
</evidence>
<dbReference type="EMBL" id="JADINB010000102">
    <property type="protein sequence ID" value="MBO8429186.1"/>
    <property type="molecule type" value="Genomic_DNA"/>
</dbReference>
<dbReference type="InterPro" id="IPR000092">
    <property type="entry name" value="Polyprenyl_synt"/>
</dbReference>
<name>A0A9D9GXZ3_9BACT</name>
<evidence type="ECO:0000256" key="6">
    <source>
        <dbReference type="RuleBase" id="RU004466"/>
    </source>
</evidence>
<dbReference type="PROSITE" id="PS00444">
    <property type="entry name" value="POLYPRENYL_SYNTHASE_2"/>
    <property type="match status" value="1"/>
</dbReference>
<accession>A0A9D9GXZ3</accession>
<evidence type="ECO:0000256" key="2">
    <source>
        <dbReference type="ARBA" id="ARBA00006706"/>
    </source>
</evidence>
<dbReference type="SFLD" id="SFLDS00005">
    <property type="entry name" value="Isoprenoid_Synthase_Type_I"/>
    <property type="match status" value="1"/>
</dbReference>
<reference evidence="7" key="2">
    <citation type="journal article" date="2021" name="PeerJ">
        <title>Extensive microbial diversity within the chicken gut microbiome revealed by metagenomics and culture.</title>
        <authorList>
            <person name="Gilroy R."/>
            <person name="Ravi A."/>
            <person name="Getino M."/>
            <person name="Pursley I."/>
            <person name="Horton D.L."/>
            <person name="Alikhan N.F."/>
            <person name="Baker D."/>
            <person name="Gharbi K."/>
            <person name="Hall N."/>
            <person name="Watson M."/>
            <person name="Adriaenssens E.M."/>
            <person name="Foster-Nyarko E."/>
            <person name="Jarju S."/>
            <person name="Secka A."/>
            <person name="Antonio M."/>
            <person name="Oren A."/>
            <person name="Chaudhuri R.R."/>
            <person name="La Ragione R."/>
            <person name="Hildebrand F."/>
            <person name="Pallen M.J."/>
        </authorList>
    </citation>
    <scope>NUCLEOTIDE SEQUENCE</scope>
    <source>
        <strain evidence="7">15467</strain>
    </source>
</reference>
<evidence type="ECO:0000256" key="3">
    <source>
        <dbReference type="ARBA" id="ARBA00022679"/>
    </source>
</evidence>
<proteinExistence type="inferred from homology"/>
<dbReference type="Gene3D" id="1.10.600.10">
    <property type="entry name" value="Farnesyl Diphosphate Synthase"/>
    <property type="match status" value="1"/>
</dbReference>
<keyword evidence="3 6" id="KW-0808">Transferase</keyword>
<dbReference type="InterPro" id="IPR008949">
    <property type="entry name" value="Isoprenoid_synthase_dom_sf"/>
</dbReference>
<keyword evidence="4" id="KW-0479">Metal-binding</keyword>
<reference evidence="7" key="1">
    <citation type="submission" date="2020-10" db="EMBL/GenBank/DDBJ databases">
        <authorList>
            <person name="Gilroy R."/>
        </authorList>
    </citation>
    <scope>NUCLEOTIDE SEQUENCE</scope>
    <source>
        <strain evidence="7">15467</strain>
    </source>
</reference>
<dbReference type="InterPro" id="IPR033749">
    <property type="entry name" value="Polyprenyl_synt_CS"/>
</dbReference>
<comment type="similarity">
    <text evidence="2 6">Belongs to the FPP/GGPP synthase family.</text>
</comment>
<dbReference type="Proteomes" id="UP000823635">
    <property type="component" value="Unassembled WGS sequence"/>
</dbReference>
<comment type="caution">
    <text evidence="7">The sequence shown here is derived from an EMBL/GenBank/DDBJ whole genome shotgun (WGS) entry which is preliminary data.</text>
</comment>
<dbReference type="CDD" id="cd00685">
    <property type="entry name" value="Trans_IPPS_HT"/>
    <property type="match status" value="1"/>
</dbReference>
<evidence type="ECO:0000256" key="1">
    <source>
        <dbReference type="ARBA" id="ARBA00001946"/>
    </source>
</evidence>
<evidence type="ECO:0000256" key="4">
    <source>
        <dbReference type="ARBA" id="ARBA00022723"/>
    </source>
</evidence>
<dbReference type="GO" id="GO:0046872">
    <property type="term" value="F:metal ion binding"/>
    <property type="evidence" value="ECO:0007669"/>
    <property type="project" value="UniProtKB-KW"/>
</dbReference>
<dbReference type="Pfam" id="PF00348">
    <property type="entry name" value="polyprenyl_synt"/>
    <property type="match status" value="1"/>
</dbReference>
<protein>
    <submittedName>
        <fullName evidence="7">Polyprenyl synthetase family protein</fullName>
    </submittedName>
</protein>
<evidence type="ECO:0000313" key="8">
    <source>
        <dbReference type="Proteomes" id="UP000823635"/>
    </source>
</evidence>
<dbReference type="SUPFAM" id="SSF48576">
    <property type="entry name" value="Terpenoid synthases"/>
    <property type="match status" value="1"/>
</dbReference>
<dbReference type="GO" id="GO:0008299">
    <property type="term" value="P:isoprenoid biosynthetic process"/>
    <property type="evidence" value="ECO:0007669"/>
    <property type="project" value="InterPro"/>
</dbReference>
<comment type="cofactor">
    <cofactor evidence="1">
        <name>Mg(2+)</name>
        <dbReference type="ChEBI" id="CHEBI:18420"/>
    </cofactor>
</comment>
<dbReference type="PANTHER" id="PTHR12001:SF69">
    <property type="entry name" value="ALL TRANS-POLYPRENYL-DIPHOSPHATE SYNTHASE PDSS1"/>
    <property type="match status" value="1"/>
</dbReference>
<dbReference type="PROSITE" id="PS00723">
    <property type="entry name" value="POLYPRENYL_SYNTHASE_1"/>
    <property type="match status" value="1"/>
</dbReference>
<keyword evidence="5" id="KW-0460">Magnesium</keyword>
<dbReference type="PANTHER" id="PTHR12001">
    <property type="entry name" value="GERANYLGERANYL PYROPHOSPHATE SYNTHASE"/>
    <property type="match status" value="1"/>
</dbReference>
<gene>
    <name evidence="7" type="ORF">IAC68_04560</name>
</gene>
<organism evidence="7 8">
    <name type="scientific">Candidatus Egerieousia excrementavium</name>
    <dbReference type="NCBI Taxonomy" id="2840778"/>
    <lineage>
        <taxon>Bacteria</taxon>
        <taxon>Pseudomonadati</taxon>
        <taxon>Bacteroidota</taxon>
        <taxon>Bacteroidia</taxon>
        <taxon>Bacteroidales</taxon>
        <taxon>Candidatus Egerieousia</taxon>
    </lineage>
</organism>
<dbReference type="AlphaFoldDB" id="A0A9D9GXZ3"/>
<evidence type="ECO:0000256" key="5">
    <source>
        <dbReference type="ARBA" id="ARBA00022842"/>
    </source>
</evidence>
<dbReference type="GO" id="GO:0004659">
    <property type="term" value="F:prenyltransferase activity"/>
    <property type="evidence" value="ECO:0007669"/>
    <property type="project" value="InterPro"/>
</dbReference>
<sequence>MNIEQITKDLGDDWSGYRNIMVSTLFNDNPLITSINNYLTGNGGKQLRPMLALLAGGACGKRNETVLHCAAVAEMIHTATLMHDDVTDNGNIRRGKPTVKAMFTPAAAVLCGDYWLARALYLLSSKCSPQILECFTTAVEHLAEGEMIQMNLADTLQMTEEKYYEIISKKTSSLFIAATRGAAIAVNPPQEYIDAITRYALYLGQAFQIRDDIFDYSPGLKTGKAAGADIKERKITLPLIYAIKESPAEESAGIMKKIADQSGDVAESAIDFVTRHNGIAAAQEKLAEKAALAKESIAPLPDSVEKRHLLDIAEYLCTRTS</sequence>